<keyword evidence="4" id="KW-1185">Reference proteome</keyword>
<organism evidence="3 4">
    <name type="scientific">Polaromonas vacuolata</name>
    <dbReference type="NCBI Taxonomy" id="37448"/>
    <lineage>
        <taxon>Bacteria</taxon>
        <taxon>Pseudomonadati</taxon>
        <taxon>Pseudomonadota</taxon>
        <taxon>Betaproteobacteria</taxon>
        <taxon>Burkholderiales</taxon>
        <taxon>Comamonadaceae</taxon>
        <taxon>Polaromonas</taxon>
    </lineage>
</organism>
<evidence type="ECO:0000256" key="1">
    <source>
        <dbReference type="PROSITE-ProRule" id="PRU00169"/>
    </source>
</evidence>
<proteinExistence type="predicted"/>
<dbReference type="InterPro" id="IPR001789">
    <property type="entry name" value="Sig_transdc_resp-reg_receiver"/>
</dbReference>
<dbReference type="GO" id="GO:0000160">
    <property type="term" value="P:phosphorelay signal transduction system"/>
    <property type="evidence" value="ECO:0007669"/>
    <property type="project" value="InterPro"/>
</dbReference>
<dbReference type="AlphaFoldDB" id="A0A6H2HBR4"/>
<evidence type="ECO:0000313" key="3">
    <source>
        <dbReference type="EMBL" id="QJC57315.1"/>
    </source>
</evidence>
<keyword evidence="1" id="KW-0597">Phosphoprotein</keyword>
<dbReference type="InterPro" id="IPR011006">
    <property type="entry name" value="CheY-like_superfamily"/>
</dbReference>
<feature type="modified residue" description="4-aspartylphosphate" evidence="1">
    <location>
        <position position="39"/>
    </location>
</feature>
<dbReference type="KEGG" id="pvac:HC248_02636"/>
<evidence type="ECO:0000313" key="4">
    <source>
        <dbReference type="Proteomes" id="UP000502041"/>
    </source>
</evidence>
<dbReference type="EMBL" id="CP051461">
    <property type="protein sequence ID" value="QJC57315.1"/>
    <property type="molecule type" value="Genomic_DNA"/>
</dbReference>
<dbReference type="Proteomes" id="UP000502041">
    <property type="component" value="Chromosome"/>
</dbReference>
<dbReference type="RefSeq" id="WP_272953617.1">
    <property type="nucleotide sequence ID" value="NZ_CP051461.1"/>
</dbReference>
<feature type="domain" description="Response regulatory" evidence="2">
    <location>
        <begin position="1"/>
        <end position="106"/>
    </location>
</feature>
<evidence type="ECO:0000259" key="2">
    <source>
        <dbReference type="PROSITE" id="PS50110"/>
    </source>
</evidence>
<protein>
    <submittedName>
        <fullName evidence="3">Polar-differentiation response regulator DivK</fullName>
    </submittedName>
</protein>
<dbReference type="SUPFAM" id="SSF52172">
    <property type="entry name" value="CheY-like"/>
    <property type="match status" value="1"/>
</dbReference>
<accession>A0A6H2HBR4</accession>
<name>A0A6H2HBR4_9BURK</name>
<gene>
    <name evidence="3" type="primary">divK</name>
    <name evidence="3" type="ORF">HC248_02636</name>
</gene>
<sequence>MLVNKIIAKDKSFRLFPAKDCIAGVMLARICQSDLTLMDIDLLGIHGMQTMQNLSAEPNTAYIPVVALNANAVPRDIEEKLAAGFFCHLKKSINITAFMHTLNDARTLSGAEQNKKSKL</sequence>
<dbReference type="Pfam" id="PF00072">
    <property type="entry name" value="Response_reg"/>
    <property type="match status" value="1"/>
</dbReference>
<reference evidence="3 4" key="1">
    <citation type="submission" date="2020-04" db="EMBL/GenBank/DDBJ databases">
        <title>Complete genome of a Psychrophilic, Marine, Gas Vacuolate Bacterium Polaromonas vacuolata KCTC 22033T.</title>
        <authorList>
            <person name="Hwang K."/>
            <person name="Kim K.M."/>
        </authorList>
    </citation>
    <scope>NUCLEOTIDE SEQUENCE [LARGE SCALE GENOMIC DNA]</scope>
    <source>
        <strain evidence="3 4">KCTC 22033</strain>
    </source>
</reference>
<dbReference type="PROSITE" id="PS50110">
    <property type="entry name" value="RESPONSE_REGULATORY"/>
    <property type="match status" value="1"/>
</dbReference>
<dbReference type="Gene3D" id="3.40.50.2300">
    <property type="match status" value="1"/>
</dbReference>